<organism evidence="1 2">
    <name type="scientific">Algivirga pacifica</name>
    <dbReference type="NCBI Taxonomy" id="1162670"/>
    <lineage>
        <taxon>Bacteria</taxon>
        <taxon>Pseudomonadati</taxon>
        <taxon>Bacteroidota</taxon>
        <taxon>Cytophagia</taxon>
        <taxon>Cytophagales</taxon>
        <taxon>Flammeovirgaceae</taxon>
        <taxon>Algivirga</taxon>
    </lineage>
</organism>
<comment type="caution">
    <text evidence="1">The sequence shown here is derived from an EMBL/GenBank/DDBJ whole genome shotgun (WGS) entry which is preliminary data.</text>
</comment>
<evidence type="ECO:0000313" key="1">
    <source>
        <dbReference type="EMBL" id="GAA4843733.1"/>
    </source>
</evidence>
<name>A0ABP9DK47_9BACT</name>
<keyword evidence="2" id="KW-1185">Reference proteome</keyword>
<protein>
    <submittedName>
        <fullName evidence="1">Uncharacterized protein</fullName>
    </submittedName>
</protein>
<reference evidence="2" key="1">
    <citation type="journal article" date="2019" name="Int. J. Syst. Evol. Microbiol.">
        <title>The Global Catalogue of Microorganisms (GCM) 10K type strain sequencing project: providing services to taxonomists for standard genome sequencing and annotation.</title>
        <authorList>
            <consortium name="The Broad Institute Genomics Platform"/>
            <consortium name="The Broad Institute Genome Sequencing Center for Infectious Disease"/>
            <person name="Wu L."/>
            <person name="Ma J."/>
        </authorList>
    </citation>
    <scope>NUCLEOTIDE SEQUENCE [LARGE SCALE GENOMIC DNA]</scope>
    <source>
        <strain evidence="2">JCM 18326</strain>
    </source>
</reference>
<dbReference type="Proteomes" id="UP001500298">
    <property type="component" value="Unassembled WGS sequence"/>
</dbReference>
<sequence length="80" mass="9181">MVNALVLNTFVSSHSNKRTVRIMTAIQKHTQNHIQVLLASKGIEDLLKLYNEEIEKGAHFRNQQFFEALCTELGRRATNI</sequence>
<proteinExistence type="predicted"/>
<dbReference type="EMBL" id="BAABJX010000048">
    <property type="protein sequence ID" value="GAA4843733.1"/>
    <property type="molecule type" value="Genomic_DNA"/>
</dbReference>
<gene>
    <name evidence="1" type="ORF">GCM10023331_30910</name>
</gene>
<evidence type="ECO:0000313" key="2">
    <source>
        <dbReference type="Proteomes" id="UP001500298"/>
    </source>
</evidence>
<accession>A0ABP9DK47</accession>